<evidence type="ECO:0000313" key="3">
    <source>
        <dbReference type="EMBL" id="PQJ82367.1"/>
    </source>
</evidence>
<dbReference type="Pfam" id="PF13585">
    <property type="entry name" value="CHU_C"/>
    <property type="match status" value="1"/>
</dbReference>
<proteinExistence type="predicted"/>
<keyword evidence="4" id="KW-1185">Reference proteome</keyword>
<gene>
    <name evidence="3" type="ORF">BTO16_07145</name>
</gene>
<feature type="domain" description="IgGFc-binding protein N-terminal" evidence="2">
    <location>
        <begin position="139"/>
        <end position="437"/>
    </location>
</feature>
<dbReference type="RefSeq" id="WP_105020935.1">
    <property type="nucleotide sequence ID" value="NZ_MSCM01000001.1"/>
</dbReference>
<dbReference type="Proteomes" id="UP000239068">
    <property type="component" value="Unassembled WGS sequence"/>
</dbReference>
<sequence>MLRNTLFYFLIFFLSLNAFQDINAQLSKKHFIPPLTYAESGNANPENQYFYISTPNTQNVSFTIKQIGQPTSTNIQGIVSKNNSQEIFIGTGNSQLFVDSRTTSIVHTNKGYIIEASDVIYVSIRVLAGAGAQAGALVSKGSSALGTVFRAGMFTNENPQTNYLNFISVMASENNTRVTFDDLPAGILIKNYSGTLPISNILLNEGESYIIATNAADNTINRDALIGTLITSDKPIIVNIGSANGSFHSGGGRDYGIDQIVGLDKVGKEYIFVKGDGSDGWENVLIVAHENNTEVRLNGSNTVFATLNAGEYSLIEGNNFSTNSNLYVATTKDVFAYQGIGANNSEANQGIFFVPPLSCENSRKVDNIPNIEKIGSVTFTGGITIVTNSDATVKINGLPITSFSSTGPKTVTGNSKYITYKITNLTGNVSVESSGELYCAYFNQNGAATSGSFYSGFPSAPEINFKTTVSSLGSCIPNVTLQAANIELFDSYKWELYNETTMVWDEKSTDPNYKPLKPGKYKLTGVIDCSGSTFESIEIPVSICPDDFDGDLIIDNLDVDIDNDGILNCDESLGNATLNILDSNAPSIIFQDNSTNNTIVSSNYTETETSNSFTGTNIGNFESTINPATNSNLNYKLKFNQNINFKFTQNKSFNHTITDGEFFILKVGPNSKNITLLDPDDQLLIDTNFDGEFEEAITTISASEIHFKYKSNTTGAASTFQFLANQVEQIDFTHLSTGITATSTYSGNIQLTCFSLDSDGDGIENMFDLDSDNDGIPDISEASSPQVTLSNTDANQDGLDDVFNGIITNIDTDNDGIPNYRDVDSDNDGIFDAVEAGHNLADANNDGIIDDANATTVGNNGLINTLETSADSAILNYTIADTDGDKLLNFLELDADNDNCFDVKEAGFTDANNNGIIDTNPFQVSTKGKVLNTTNGYTSPNLDYVTSAPIEITKFEDVIFCEESTDTITIETTADSFQWWVSIDGSSWSITTNDAIYSGSTTSSLKITNTPLSYNNNRYRVVLGRTGNACAVTSNEITLTVNPKPIVTASVTLKQCDDDLDRISTVNLTEAEISISSNHQNETFTYFETEADAIAGSPEVADKLRYPVNQNGEAWARTISSENCYNISKINLEVEASADVIYNKEFPAVCDDFLQTDGTNGNLNNDTDGITNFDFSAAESEILVFFPPALKPDLEISYYETRDDRTAVINKIADISKYRNIGFPSNINRQTIYFKITNKNNNNCSGTGELYLKTNRVPTATNVDDLEVCDNANDGNATNGIVQSFNLESQTSTILGTQNTSDFKVTYHLSTADANSGNDPLTSPFTNTVRDLQIIYVRVTNNTTGCFTDHTTFNLIVHPLPIANFVEDLEVCDDNTDGSARNGFSDAIDLESQTAGILGTQDAAVNKVTYHRNLIEAQNGTNPQASPFSNSTANRQTIYVRVFNSDTMCANGISNFDVLINPEPTFETISNLSECDNNDDFDDANGIIQTIDLDGKIPEILGTSQDSDDFKVTFHASKANATSGTAAISSPYENASSTETIFVRIQNKKTSCINDDASFDVIVNPLPDFTVTTPQILCLNNLPLNSMVENPRAVYTYEWKNANGTIISTKDNIDITSGGTYTITATTTNGTNCSRTETIVINESNIANLERSFITIIDESNNIGSESNLSISINTIDNDLGQGDYQFAILNTEDNTRTPFAGFQDEPIFENLEGGIYKILVNDKNGCSPDTTLLVSVIQFPKFFTPNADGENDTWIVKGANKTFYPNSSINIFNRYGKLVAQIAIDGQGWDGTYGGKTLSSDDYWFNITLIPADTTKPTISKKGNFSLIRK</sequence>
<evidence type="ECO:0000259" key="2">
    <source>
        <dbReference type="Pfam" id="PF17517"/>
    </source>
</evidence>
<reference evidence="3 4" key="1">
    <citation type="submission" date="2016-12" db="EMBL/GenBank/DDBJ databases">
        <title>Trade-off between light-utilization and light-protection in marine flavobacteria.</title>
        <authorList>
            <person name="Kumagai Y."/>
            <person name="Yoshizawa S."/>
            <person name="Kogure K."/>
            <person name="Iwasaki W."/>
        </authorList>
    </citation>
    <scope>NUCLEOTIDE SEQUENCE [LARGE SCALE GENOMIC DNA]</scope>
    <source>
        <strain evidence="3 4">ATCC 43844</strain>
    </source>
</reference>
<dbReference type="InterPro" id="IPR026341">
    <property type="entry name" value="T9SS_type_B"/>
</dbReference>
<comment type="caution">
    <text evidence="3">The sequence shown here is derived from an EMBL/GenBank/DDBJ whole genome shotgun (WGS) entry which is preliminary data.</text>
</comment>
<feature type="chain" id="PRO_5015404353" description="IgGFc-binding protein N-terminal domain-containing protein" evidence="1">
    <location>
        <begin position="21"/>
        <end position="1831"/>
    </location>
</feature>
<dbReference type="GO" id="GO:0005509">
    <property type="term" value="F:calcium ion binding"/>
    <property type="evidence" value="ECO:0007669"/>
    <property type="project" value="InterPro"/>
</dbReference>
<feature type="signal peptide" evidence="1">
    <location>
        <begin position="1"/>
        <end position="20"/>
    </location>
</feature>
<protein>
    <recommendedName>
        <fullName evidence="2">IgGFc-binding protein N-terminal domain-containing protein</fullName>
    </recommendedName>
</protein>
<dbReference type="SUPFAM" id="SSF103647">
    <property type="entry name" value="TSP type-3 repeat"/>
    <property type="match status" value="2"/>
</dbReference>
<evidence type="ECO:0000313" key="4">
    <source>
        <dbReference type="Proteomes" id="UP000239068"/>
    </source>
</evidence>
<dbReference type="OrthoDB" id="9765926at2"/>
<dbReference type="NCBIfam" id="TIGR04131">
    <property type="entry name" value="Bac_Flav_CTERM"/>
    <property type="match status" value="1"/>
</dbReference>
<organism evidence="3 4">
    <name type="scientific">Polaribacter glomeratus</name>
    <dbReference type="NCBI Taxonomy" id="102"/>
    <lineage>
        <taxon>Bacteria</taxon>
        <taxon>Pseudomonadati</taxon>
        <taxon>Bacteroidota</taxon>
        <taxon>Flavobacteriia</taxon>
        <taxon>Flavobacteriales</taxon>
        <taxon>Flavobacteriaceae</taxon>
    </lineage>
</organism>
<dbReference type="EMBL" id="MSCM01000001">
    <property type="protein sequence ID" value="PQJ82367.1"/>
    <property type="molecule type" value="Genomic_DNA"/>
</dbReference>
<accession>A0A2S7WXR9</accession>
<evidence type="ECO:0000256" key="1">
    <source>
        <dbReference type="SAM" id="SignalP"/>
    </source>
</evidence>
<dbReference type="InterPro" id="IPR035234">
    <property type="entry name" value="IgGFc-bd_N"/>
</dbReference>
<dbReference type="Pfam" id="PF17517">
    <property type="entry name" value="IgGFc_binding"/>
    <property type="match status" value="1"/>
</dbReference>
<keyword evidence="1" id="KW-0732">Signal</keyword>
<dbReference type="InterPro" id="IPR028974">
    <property type="entry name" value="TSP_type-3_rpt"/>
</dbReference>
<name>A0A2S7WXR9_9FLAO</name>